<dbReference type="AlphaFoldDB" id="A0A834SHV6"/>
<dbReference type="Proteomes" id="UP000634136">
    <property type="component" value="Unassembled WGS sequence"/>
</dbReference>
<dbReference type="EMBL" id="JAAIUW010000013">
    <property type="protein sequence ID" value="KAF7804715.1"/>
    <property type="molecule type" value="Genomic_DNA"/>
</dbReference>
<feature type="region of interest" description="Disordered" evidence="1">
    <location>
        <begin position="338"/>
        <end position="359"/>
    </location>
</feature>
<proteinExistence type="predicted"/>
<evidence type="ECO:0000313" key="3">
    <source>
        <dbReference type="Proteomes" id="UP000634136"/>
    </source>
</evidence>
<evidence type="ECO:0000313" key="2">
    <source>
        <dbReference type="EMBL" id="KAF7804715.1"/>
    </source>
</evidence>
<name>A0A834SHV6_9FABA</name>
<organism evidence="2 3">
    <name type="scientific">Senna tora</name>
    <dbReference type="NCBI Taxonomy" id="362788"/>
    <lineage>
        <taxon>Eukaryota</taxon>
        <taxon>Viridiplantae</taxon>
        <taxon>Streptophyta</taxon>
        <taxon>Embryophyta</taxon>
        <taxon>Tracheophyta</taxon>
        <taxon>Spermatophyta</taxon>
        <taxon>Magnoliopsida</taxon>
        <taxon>eudicotyledons</taxon>
        <taxon>Gunneridae</taxon>
        <taxon>Pentapetalae</taxon>
        <taxon>rosids</taxon>
        <taxon>fabids</taxon>
        <taxon>Fabales</taxon>
        <taxon>Fabaceae</taxon>
        <taxon>Caesalpinioideae</taxon>
        <taxon>Cassia clade</taxon>
        <taxon>Senna</taxon>
    </lineage>
</organism>
<sequence>MNPASSKKSTPNFGGRLNGHVYYSMVCLFQAIGTAKEINKTGIMLWPGLQLIFIVPQRAYMSTSELAMDPSRKKPFLIRNPWISLPFFSADKLAAAESMLTKATESSCTPDSFSDLALSRSLHFAYMEISALEMNTISPYPLFMVIPWISAPKRGSLRAPQALSTQGKTRSLVRPVSFRDQLSWLTYFFVSSQSENVLLVTERIESEGSCDVLIMARQSPLMLQTARRIPAAVTISPVKSLTKIAETGAGNFGSCRTNTIELRSHIITEQSSDPLTTSIILSLKVTICMIDEELLRTSSGSVTESISTLPSYVSGNPLVYQAGEMFLDWTNPDFHSHNLQGPKERLDIGSEEDGLGDPRSDLSCTATGTDTALDLAPISSAEWRNKQLDIKIILFTTISQTLKISLQRSSFLRIRYGPSIGQSCHSGSSETQDLLSGNIPHS</sequence>
<feature type="region of interest" description="Disordered" evidence="1">
    <location>
        <begin position="423"/>
        <end position="442"/>
    </location>
</feature>
<gene>
    <name evidence="2" type="ORF">G2W53_043826</name>
</gene>
<protein>
    <submittedName>
        <fullName evidence="2">Protein SPIRRIG</fullName>
    </submittedName>
</protein>
<evidence type="ECO:0000256" key="1">
    <source>
        <dbReference type="SAM" id="MobiDB-lite"/>
    </source>
</evidence>
<accession>A0A834SHV6</accession>
<keyword evidence="3" id="KW-1185">Reference proteome</keyword>
<comment type="caution">
    <text evidence="2">The sequence shown here is derived from an EMBL/GenBank/DDBJ whole genome shotgun (WGS) entry which is preliminary data.</text>
</comment>
<reference evidence="2" key="1">
    <citation type="submission" date="2020-09" db="EMBL/GenBank/DDBJ databases">
        <title>Genome-Enabled Discovery of Anthraquinone Biosynthesis in Senna tora.</title>
        <authorList>
            <person name="Kang S.-H."/>
            <person name="Pandey R.P."/>
            <person name="Lee C.-M."/>
            <person name="Sim J.-S."/>
            <person name="Jeong J.-T."/>
            <person name="Choi B.-S."/>
            <person name="Jung M."/>
            <person name="Ginzburg D."/>
            <person name="Zhao K."/>
            <person name="Won S.Y."/>
            <person name="Oh T.-J."/>
            <person name="Yu Y."/>
            <person name="Kim N.-H."/>
            <person name="Lee O.R."/>
            <person name="Lee T.-H."/>
            <person name="Bashyal P."/>
            <person name="Kim T.-S."/>
            <person name="Lee W.-H."/>
            <person name="Kawkins C."/>
            <person name="Kim C.-K."/>
            <person name="Kim J.S."/>
            <person name="Ahn B.O."/>
            <person name="Rhee S.Y."/>
            <person name="Sohng J.K."/>
        </authorList>
    </citation>
    <scope>NUCLEOTIDE SEQUENCE</scope>
    <source>
        <tissue evidence="2">Leaf</tissue>
    </source>
</reference>